<dbReference type="Pfam" id="PF01695">
    <property type="entry name" value="IstB_IS21"/>
    <property type="match status" value="1"/>
</dbReference>
<dbReference type="STRING" id="331679.IV81_GL001283"/>
<dbReference type="Pfam" id="PF07319">
    <property type="entry name" value="DnaI_N"/>
    <property type="match status" value="1"/>
</dbReference>
<organism evidence="3 5">
    <name type="scientific">Pediococcus stilesii</name>
    <dbReference type="NCBI Taxonomy" id="331679"/>
    <lineage>
        <taxon>Bacteria</taxon>
        <taxon>Bacillati</taxon>
        <taxon>Bacillota</taxon>
        <taxon>Bacilli</taxon>
        <taxon>Lactobacillales</taxon>
        <taxon>Lactobacillaceae</taxon>
        <taxon>Pediococcus</taxon>
    </lineage>
</organism>
<sequence>MENVRQTLQELMSKRKLDERFRDVMKTVYSDPEVIAFCEKHKEELSKEAVERSAAKLYEFVTERKKIEANQPTFLPGYQPVLVLSNHLIDIEYVPTRQRNLMEQEQKRRALVKSINMPKLIQRATLEDYYQEPERTDALSVVIDFVTSYLDDPRGFHKGVYLTGSFGVGKTYLMGAMANALADQGGYSTTIIHFPSLAVELKNAIGEQNTTIQDKIDAVKKAPILVIDDIGADSISSWIRDDVLGVILEYRMQEELPTFFTSNFSMSQLEREHLTVNQRGEAEPLKAKRLMERIKFLSTEISMTGKNHRQD</sequence>
<dbReference type="InterPro" id="IPR009928">
    <property type="entry name" value="DnaI_N"/>
</dbReference>
<dbReference type="EMBL" id="JQBX01000004">
    <property type="protein sequence ID" value="KRN94646.1"/>
    <property type="molecule type" value="Genomic_DNA"/>
</dbReference>
<protein>
    <submittedName>
        <fullName evidence="3">Primosomal protein DnaI</fullName>
    </submittedName>
</protein>
<keyword evidence="5" id="KW-1185">Reference proteome</keyword>
<dbReference type="InterPro" id="IPR002611">
    <property type="entry name" value="IstB_ATP-bd"/>
</dbReference>
<dbReference type="SUPFAM" id="SSF52540">
    <property type="entry name" value="P-loop containing nucleoside triphosphate hydrolases"/>
    <property type="match status" value="1"/>
</dbReference>
<dbReference type="AlphaFoldDB" id="A0A0R2L4B7"/>
<feature type="domain" description="IstB-like ATP-binding" evidence="1">
    <location>
        <begin position="104"/>
        <end position="269"/>
    </location>
</feature>
<gene>
    <name evidence="4" type="primary">dnaI</name>
    <name evidence="4" type="ORF">FEZ51_07390</name>
    <name evidence="3" type="ORF">IV81_GL001283</name>
</gene>
<name>A0A0R2L4B7_9LACO</name>
<comment type="caution">
    <text evidence="3">The sequence shown here is derived from an EMBL/GenBank/DDBJ whole genome shotgun (WGS) entry which is preliminary data.</text>
</comment>
<dbReference type="InterPro" id="IPR027417">
    <property type="entry name" value="P-loop_NTPase"/>
</dbReference>
<dbReference type="PATRIC" id="fig|331679.3.peg.1310"/>
<dbReference type="Gene3D" id="3.40.50.300">
    <property type="entry name" value="P-loop containing nucleotide triphosphate hydrolases"/>
    <property type="match status" value="1"/>
</dbReference>
<feature type="domain" description="Primosomal DnaI N-terminal" evidence="2">
    <location>
        <begin position="1"/>
        <end position="93"/>
    </location>
</feature>
<evidence type="ECO:0000313" key="6">
    <source>
        <dbReference type="Proteomes" id="UP000305541"/>
    </source>
</evidence>
<evidence type="ECO:0000313" key="4">
    <source>
        <dbReference type="EMBL" id="TLQ03941.1"/>
    </source>
</evidence>
<dbReference type="Proteomes" id="UP000051859">
    <property type="component" value="Unassembled WGS sequence"/>
</dbReference>
<evidence type="ECO:0000313" key="5">
    <source>
        <dbReference type="Proteomes" id="UP000051859"/>
    </source>
</evidence>
<dbReference type="EMBL" id="VBTH01000012">
    <property type="protein sequence ID" value="TLQ03941.1"/>
    <property type="molecule type" value="Genomic_DNA"/>
</dbReference>
<dbReference type="CDD" id="cd00009">
    <property type="entry name" value="AAA"/>
    <property type="match status" value="1"/>
</dbReference>
<dbReference type="PANTHER" id="PTHR30050:SF8">
    <property type="entry name" value="PRIMOSOMAL PROTEIN DNAI"/>
    <property type="match status" value="1"/>
</dbReference>
<dbReference type="PANTHER" id="PTHR30050">
    <property type="entry name" value="CHROMOSOMAL REPLICATION INITIATOR PROTEIN DNAA"/>
    <property type="match status" value="1"/>
</dbReference>
<dbReference type="NCBIfam" id="NF006505">
    <property type="entry name" value="PRK08939.1"/>
    <property type="match status" value="1"/>
</dbReference>
<reference evidence="4 6" key="2">
    <citation type="submission" date="2019-05" db="EMBL/GenBank/DDBJ databases">
        <title>The metagenome of a microbial culture collection derived from dairy environment covers the genomic content of the human microbiome.</title>
        <authorList>
            <person name="Roder T."/>
            <person name="Wuthrich D."/>
            <person name="Sattari Z."/>
            <person name="Von Ah U."/>
            <person name="Bar C."/>
            <person name="Ronchi F."/>
            <person name="Macpherson A.J."/>
            <person name="Ganal-Vonarburg S.C."/>
            <person name="Bruggmann R."/>
            <person name="Vergeres G."/>
        </authorList>
    </citation>
    <scope>NUCLEOTIDE SEQUENCE [LARGE SCALE GENOMIC DNA]</scope>
    <source>
        <strain evidence="4 6">FAM 18815</strain>
    </source>
</reference>
<evidence type="ECO:0000313" key="3">
    <source>
        <dbReference type="EMBL" id="KRN94646.1"/>
    </source>
</evidence>
<evidence type="ECO:0000259" key="2">
    <source>
        <dbReference type="Pfam" id="PF07319"/>
    </source>
</evidence>
<dbReference type="Proteomes" id="UP000305541">
    <property type="component" value="Unassembled WGS sequence"/>
</dbReference>
<dbReference type="GO" id="GO:0005524">
    <property type="term" value="F:ATP binding"/>
    <property type="evidence" value="ECO:0007669"/>
    <property type="project" value="InterPro"/>
</dbReference>
<proteinExistence type="predicted"/>
<accession>A0A0R2L4B7</accession>
<dbReference type="GO" id="GO:0006260">
    <property type="term" value="P:DNA replication"/>
    <property type="evidence" value="ECO:0007669"/>
    <property type="project" value="TreeGrafter"/>
</dbReference>
<dbReference type="RefSeq" id="WP_057802040.1">
    <property type="nucleotide sequence ID" value="NZ_JQBX01000004.1"/>
</dbReference>
<evidence type="ECO:0000259" key="1">
    <source>
        <dbReference type="Pfam" id="PF01695"/>
    </source>
</evidence>
<dbReference type="OrthoDB" id="61127at2"/>
<reference evidence="3 5" key="1">
    <citation type="journal article" date="2015" name="Genome Announc.">
        <title>Expanding the biotechnology potential of lactobacilli through comparative genomics of 213 strains and associated genera.</title>
        <authorList>
            <person name="Sun Z."/>
            <person name="Harris H.M."/>
            <person name="McCann A."/>
            <person name="Guo C."/>
            <person name="Argimon S."/>
            <person name="Zhang W."/>
            <person name="Yang X."/>
            <person name="Jeffery I.B."/>
            <person name="Cooney J.C."/>
            <person name="Kagawa T.F."/>
            <person name="Liu W."/>
            <person name="Song Y."/>
            <person name="Salvetti E."/>
            <person name="Wrobel A."/>
            <person name="Rasinkangas P."/>
            <person name="Parkhill J."/>
            <person name="Rea M.C."/>
            <person name="O'Sullivan O."/>
            <person name="Ritari J."/>
            <person name="Douillard F.P."/>
            <person name="Paul Ross R."/>
            <person name="Yang R."/>
            <person name="Briner A.E."/>
            <person name="Felis G.E."/>
            <person name="de Vos W.M."/>
            <person name="Barrangou R."/>
            <person name="Klaenhammer T.R."/>
            <person name="Caufield P.W."/>
            <person name="Cui Y."/>
            <person name="Zhang H."/>
            <person name="O'Toole P.W."/>
        </authorList>
    </citation>
    <scope>NUCLEOTIDE SEQUENCE [LARGE SCALE GENOMIC DNA]</scope>
    <source>
        <strain evidence="3 5">DSM 18001</strain>
    </source>
</reference>